<name>A0A4Y2CY44_ARAVE</name>
<sequence>ENTEWKFMPPKSPNFSGLWEAGVKSFTHLKRCWECSSDSGRISHNNFRD</sequence>
<organism evidence="1 2">
    <name type="scientific">Araneus ventricosus</name>
    <name type="common">Orbweaver spider</name>
    <name type="synonym">Epeira ventricosa</name>
    <dbReference type="NCBI Taxonomy" id="182803"/>
    <lineage>
        <taxon>Eukaryota</taxon>
        <taxon>Metazoa</taxon>
        <taxon>Ecdysozoa</taxon>
        <taxon>Arthropoda</taxon>
        <taxon>Chelicerata</taxon>
        <taxon>Arachnida</taxon>
        <taxon>Araneae</taxon>
        <taxon>Araneomorphae</taxon>
        <taxon>Entelegynae</taxon>
        <taxon>Araneoidea</taxon>
        <taxon>Araneidae</taxon>
        <taxon>Araneus</taxon>
    </lineage>
</organism>
<dbReference type="AlphaFoldDB" id="A0A4Y2CY44"/>
<proteinExistence type="predicted"/>
<comment type="caution">
    <text evidence="1">The sequence shown here is derived from an EMBL/GenBank/DDBJ whole genome shotgun (WGS) entry which is preliminary data.</text>
</comment>
<feature type="non-terminal residue" evidence="1">
    <location>
        <position position="1"/>
    </location>
</feature>
<gene>
    <name evidence="1" type="ORF">AVEN_61411_1</name>
</gene>
<dbReference type="Proteomes" id="UP000499080">
    <property type="component" value="Unassembled WGS sequence"/>
</dbReference>
<evidence type="ECO:0000313" key="2">
    <source>
        <dbReference type="Proteomes" id="UP000499080"/>
    </source>
</evidence>
<keyword evidence="2" id="KW-1185">Reference proteome</keyword>
<reference evidence="1 2" key="1">
    <citation type="journal article" date="2019" name="Sci. Rep.">
        <title>Orb-weaving spider Araneus ventricosus genome elucidates the spidroin gene catalogue.</title>
        <authorList>
            <person name="Kono N."/>
            <person name="Nakamura H."/>
            <person name="Ohtoshi R."/>
            <person name="Moran D.A.P."/>
            <person name="Shinohara A."/>
            <person name="Yoshida Y."/>
            <person name="Fujiwara M."/>
            <person name="Mori M."/>
            <person name="Tomita M."/>
            <person name="Arakawa K."/>
        </authorList>
    </citation>
    <scope>NUCLEOTIDE SEQUENCE [LARGE SCALE GENOMIC DNA]</scope>
</reference>
<evidence type="ECO:0000313" key="1">
    <source>
        <dbReference type="EMBL" id="GBM09391.1"/>
    </source>
</evidence>
<dbReference type="EMBL" id="BGPR01240948">
    <property type="protein sequence ID" value="GBM09391.1"/>
    <property type="molecule type" value="Genomic_DNA"/>
</dbReference>
<protein>
    <submittedName>
        <fullName evidence="1">Uncharacterized protein</fullName>
    </submittedName>
</protein>
<accession>A0A4Y2CY44</accession>